<evidence type="ECO:0000256" key="1">
    <source>
        <dbReference type="SAM" id="MobiDB-lite"/>
    </source>
</evidence>
<sequence>MEKPTKHGDSLKTAGSLEPVKHPSTATVSSPSSCFCFYSHRAGSRDSFSGIPED</sequence>
<dbReference type="AlphaFoldDB" id="G3H6I6"/>
<feature type="region of interest" description="Disordered" evidence="1">
    <location>
        <begin position="1"/>
        <end position="33"/>
    </location>
</feature>
<feature type="compositionally biased region" description="Basic and acidic residues" evidence="1">
    <location>
        <begin position="1"/>
        <end position="10"/>
    </location>
</feature>
<proteinExistence type="predicted"/>
<accession>G3H6I6</accession>
<protein>
    <submittedName>
        <fullName evidence="2">Uncharacterized protein</fullName>
    </submittedName>
</protein>
<dbReference type="EMBL" id="JH000175">
    <property type="protein sequence ID" value="EGV92292.1"/>
    <property type="molecule type" value="Genomic_DNA"/>
</dbReference>
<evidence type="ECO:0000313" key="2">
    <source>
        <dbReference type="EMBL" id="EGV92292.1"/>
    </source>
</evidence>
<reference evidence="3" key="1">
    <citation type="journal article" date="2011" name="Nat. Biotechnol.">
        <title>The genomic sequence of the Chinese hamster ovary (CHO)-K1 cell line.</title>
        <authorList>
            <person name="Xu X."/>
            <person name="Nagarajan H."/>
            <person name="Lewis N.E."/>
            <person name="Pan S."/>
            <person name="Cai Z."/>
            <person name="Liu X."/>
            <person name="Chen W."/>
            <person name="Xie M."/>
            <person name="Wang W."/>
            <person name="Hammond S."/>
            <person name="Andersen M.R."/>
            <person name="Neff N."/>
            <person name="Passarelli B."/>
            <person name="Koh W."/>
            <person name="Fan H.C."/>
            <person name="Wang J."/>
            <person name="Gui Y."/>
            <person name="Lee K.H."/>
            <person name="Betenbaugh M.J."/>
            <person name="Quake S.R."/>
            <person name="Famili I."/>
            <person name="Palsson B.O."/>
            <person name="Wang J."/>
        </authorList>
    </citation>
    <scope>NUCLEOTIDE SEQUENCE [LARGE SCALE GENOMIC DNA]</scope>
    <source>
        <strain evidence="3">CHO K1 cell line</strain>
    </source>
</reference>
<evidence type="ECO:0000313" key="3">
    <source>
        <dbReference type="Proteomes" id="UP000001075"/>
    </source>
</evidence>
<organism evidence="2 3">
    <name type="scientific">Cricetulus griseus</name>
    <name type="common">Chinese hamster</name>
    <name type="synonym">Cricetulus barabensis griseus</name>
    <dbReference type="NCBI Taxonomy" id="10029"/>
    <lineage>
        <taxon>Eukaryota</taxon>
        <taxon>Metazoa</taxon>
        <taxon>Chordata</taxon>
        <taxon>Craniata</taxon>
        <taxon>Vertebrata</taxon>
        <taxon>Euteleostomi</taxon>
        <taxon>Mammalia</taxon>
        <taxon>Eutheria</taxon>
        <taxon>Euarchontoglires</taxon>
        <taxon>Glires</taxon>
        <taxon>Rodentia</taxon>
        <taxon>Myomorpha</taxon>
        <taxon>Muroidea</taxon>
        <taxon>Cricetidae</taxon>
        <taxon>Cricetinae</taxon>
        <taxon>Cricetulus</taxon>
    </lineage>
</organism>
<feature type="compositionally biased region" description="Polar residues" evidence="1">
    <location>
        <begin position="24"/>
        <end position="33"/>
    </location>
</feature>
<dbReference type="Proteomes" id="UP000001075">
    <property type="component" value="Unassembled WGS sequence"/>
</dbReference>
<gene>
    <name evidence="2" type="ORF">I79_005947</name>
</gene>
<dbReference type="InParanoid" id="G3H6I6"/>
<name>G3H6I6_CRIGR</name>